<feature type="transmembrane region" description="Helical" evidence="5">
    <location>
        <begin position="126"/>
        <end position="147"/>
    </location>
</feature>
<feature type="transmembrane region" description="Helical" evidence="5">
    <location>
        <begin position="12"/>
        <end position="29"/>
    </location>
</feature>
<organism evidence="6 7">
    <name type="scientific">Mycobacterium talmoniae</name>
    <dbReference type="NCBI Taxonomy" id="1858794"/>
    <lineage>
        <taxon>Bacteria</taxon>
        <taxon>Bacillati</taxon>
        <taxon>Actinomycetota</taxon>
        <taxon>Actinomycetes</taxon>
        <taxon>Mycobacteriales</taxon>
        <taxon>Mycobacteriaceae</taxon>
        <taxon>Mycobacterium</taxon>
    </lineage>
</organism>
<feature type="transmembrane region" description="Helical" evidence="5">
    <location>
        <begin position="70"/>
        <end position="89"/>
    </location>
</feature>
<dbReference type="Pfam" id="PF04191">
    <property type="entry name" value="PEMT"/>
    <property type="match status" value="1"/>
</dbReference>
<feature type="transmembrane region" description="Helical" evidence="5">
    <location>
        <begin position="159"/>
        <end position="180"/>
    </location>
</feature>
<keyword evidence="4 5" id="KW-0472">Membrane</keyword>
<feature type="transmembrane region" description="Helical" evidence="5">
    <location>
        <begin position="96"/>
        <end position="114"/>
    </location>
</feature>
<gene>
    <name evidence="6" type="ORF">BKN37_11440</name>
</gene>
<feature type="transmembrane region" description="Helical" evidence="5">
    <location>
        <begin position="200"/>
        <end position="220"/>
    </location>
</feature>
<evidence type="ECO:0000256" key="4">
    <source>
        <dbReference type="ARBA" id="ARBA00023136"/>
    </source>
</evidence>
<dbReference type="Proteomes" id="UP000179734">
    <property type="component" value="Unassembled WGS sequence"/>
</dbReference>
<dbReference type="AlphaFoldDB" id="A0A1S1NJZ1"/>
<evidence type="ECO:0008006" key="8">
    <source>
        <dbReference type="Google" id="ProtNLM"/>
    </source>
</evidence>
<keyword evidence="7" id="KW-1185">Reference proteome</keyword>
<evidence type="ECO:0000256" key="1">
    <source>
        <dbReference type="ARBA" id="ARBA00004127"/>
    </source>
</evidence>
<evidence type="ECO:0000256" key="5">
    <source>
        <dbReference type="SAM" id="Phobius"/>
    </source>
</evidence>
<accession>A0A1S1NJZ1</accession>
<reference evidence="6 7" key="1">
    <citation type="submission" date="2016-10" db="EMBL/GenBank/DDBJ databases">
        <title>Genome sequence of Mycobacterium talmonii.</title>
        <authorList>
            <person name="Greninger A.L."/>
            <person name="Elliott B."/>
            <person name="Vasireddy S."/>
            <person name="Vasireddy R."/>
        </authorList>
    </citation>
    <scope>NUCLEOTIDE SEQUENCE [LARGE SCALE GENOMIC DNA]</scope>
    <source>
        <strain evidence="7">NE-TNMC-100812</strain>
    </source>
</reference>
<dbReference type="GO" id="GO:0012505">
    <property type="term" value="C:endomembrane system"/>
    <property type="evidence" value="ECO:0007669"/>
    <property type="project" value="UniProtKB-SubCell"/>
</dbReference>
<dbReference type="EMBL" id="MLQM01000049">
    <property type="protein sequence ID" value="OHV04153.1"/>
    <property type="molecule type" value="Genomic_DNA"/>
</dbReference>
<evidence type="ECO:0000256" key="3">
    <source>
        <dbReference type="ARBA" id="ARBA00022989"/>
    </source>
</evidence>
<dbReference type="Gene3D" id="1.20.120.1630">
    <property type="match status" value="1"/>
</dbReference>
<dbReference type="InterPro" id="IPR007318">
    <property type="entry name" value="Phopholipid_MeTrfase"/>
</dbReference>
<proteinExistence type="predicted"/>
<comment type="subcellular location">
    <subcellularLocation>
        <location evidence="1">Endomembrane system</location>
        <topology evidence="1">Multi-pass membrane protein</topology>
    </subcellularLocation>
</comment>
<evidence type="ECO:0000313" key="7">
    <source>
        <dbReference type="Proteomes" id="UP000179734"/>
    </source>
</evidence>
<protein>
    <recommendedName>
        <fullName evidence="8">Phospholipid methyltransferase</fullName>
    </recommendedName>
</protein>
<keyword evidence="3 5" id="KW-1133">Transmembrane helix</keyword>
<evidence type="ECO:0000256" key="2">
    <source>
        <dbReference type="ARBA" id="ARBA00022692"/>
    </source>
</evidence>
<feature type="transmembrane region" description="Helical" evidence="5">
    <location>
        <begin position="41"/>
        <end position="64"/>
    </location>
</feature>
<evidence type="ECO:0000313" key="6">
    <source>
        <dbReference type="EMBL" id="OHV04153.1"/>
    </source>
</evidence>
<sequence>MTTGLDVSQLRGLAAVAPAVLAGGLWLSAPTARLRGAAFLAALWNVVGLLAVNAAAVQLGWWAFGTVGSMWAGVPVDVIVGWAVLWGAVPVLMMPWVTPVVPVAVLLAADVLAMDSLQPLVVLRPNWWWGEALAVAVCLLPGVVLGVATAHRRMLRVRATLQVVLFAAVVLFVCPTMTFALTGTGWAEEWHRVGGPWDMLWIQAGAVVAIIALRAVADFVHHGGTPFPWDPPPALVTGGPYAYLANPMQVSGVALLLIAAAVFGEPALVLAAGIAAVFSGGIAGWSEREHLRGRFGDDWIAYRRAVRDWLPRWHPCPQQPAARLYVAASCEPCRDVGSWLAARRPAALRVVAAEHHPGQLRRIRYEAADGTVLAGIRAVGAALAHVSLGYAVLGWLLRAPGLSGLLQLLADAVGAGPRGVPEPS</sequence>
<keyword evidence="2 5" id="KW-0812">Transmembrane</keyword>
<dbReference type="RefSeq" id="WP_071025746.1">
    <property type="nucleotide sequence ID" value="NZ_MLQM01000049.1"/>
</dbReference>
<comment type="caution">
    <text evidence="6">The sequence shown here is derived from an EMBL/GenBank/DDBJ whole genome shotgun (WGS) entry which is preliminary data.</text>
</comment>
<name>A0A1S1NJZ1_9MYCO</name>